<reference evidence="4" key="1">
    <citation type="submission" date="2025-08" db="UniProtKB">
        <authorList>
            <consortium name="Ensembl"/>
        </authorList>
    </citation>
    <scope>IDENTIFICATION</scope>
</reference>
<dbReference type="InterPro" id="IPR051825">
    <property type="entry name" value="SRCIN1"/>
</dbReference>
<sequence>MSRQHSGSSLQQPLSWRRLCSGGGSERQFSELSPSCANSLSVRDAWSRSPRHSQSTQSGLADQAAKLSFASAESLETMSEADIPIGFNRMNRFRQSLPLSRSASQNKLRSPGVLFLQYGDETRRVHITHELTSLDTLHALIVHMFPQKLTAGMLKSPNTAILIKDEARNVFYELEDVRDIQDRSIIKIYRKEPIYASYPAAAHLANGDLRVSRMEMGGEKASLFSAISQNKILV</sequence>
<keyword evidence="5" id="KW-1185">Reference proteome</keyword>
<protein>
    <recommendedName>
        <fullName evidence="3">Actin interacting protein 3-like C-terminal domain-containing protein</fullName>
    </recommendedName>
</protein>
<dbReference type="Pfam" id="PF03915">
    <property type="entry name" value="AIP3"/>
    <property type="match status" value="1"/>
</dbReference>
<dbReference type="STRING" id="32507.ENSNBRP00000021485"/>
<dbReference type="Bgee" id="ENSNBRG00000016483">
    <property type="expression patterns" value="Expressed in brain and 4 other cell types or tissues"/>
</dbReference>
<dbReference type="GO" id="GO:0005737">
    <property type="term" value="C:cytoplasm"/>
    <property type="evidence" value="ECO:0007669"/>
    <property type="project" value="TreeGrafter"/>
</dbReference>
<feature type="domain" description="Actin interacting protein 3-like C-terminal" evidence="3">
    <location>
        <begin position="115"/>
        <end position="189"/>
    </location>
</feature>
<dbReference type="Ensembl" id="ENSNBRT00000022065.1">
    <property type="protein sequence ID" value="ENSNBRP00000021485.1"/>
    <property type="gene ID" value="ENSNBRG00000016483.1"/>
</dbReference>
<evidence type="ECO:0000256" key="2">
    <source>
        <dbReference type="SAM" id="MobiDB-lite"/>
    </source>
</evidence>
<feature type="compositionally biased region" description="Polar residues" evidence="2">
    <location>
        <begin position="1"/>
        <end position="14"/>
    </location>
</feature>
<keyword evidence="1" id="KW-0175">Coiled coil</keyword>
<reference evidence="4" key="2">
    <citation type="submission" date="2025-09" db="UniProtKB">
        <authorList>
            <consortium name="Ensembl"/>
        </authorList>
    </citation>
    <scope>IDENTIFICATION</scope>
</reference>
<dbReference type="OMA" id="VCESWAL"/>
<dbReference type="PANTHER" id="PTHR22741:SF5">
    <property type="entry name" value="SRC KINASE SIGNALING INHIBITOR 1"/>
    <property type="match status" value="1"/>
</dbReference>
<evidence type="ECO:0000256" key="1">
    <source>
        <dbReference type="ARBA" id="ARBA00023054"/>
    </source>
</evidence>
<evidence type="ECO:0000259" key="3">
    <source>
        <dbReference type="Pfam" id="PF03915"/>
    </source>
</evidence>
<name>A0A3Q4HE23_NEOBR</name>
<proteinExistence type="predicted"/>
<accession>A0A3Q4HE23</accession>
<dbReference type="Proteomes" id="UP000261580">
    <property type="component" value="Unassembled WGS sequence"/>
</dbReference>
<dbReference type="PANTHER" id="PTHR22741">
    <property type="entry name" value="P140CAP/SNIP-RELATED"/>
    <property type="match status" value="1"/>
</dbReference>
<dbReference type="GO" id="GO:0061001">
    <property type="term" value="P:regulation of dendritic spine morphogenesis"/>
    <property type="evidence" value="ECO:0007669"/>
    <property type="project" value="TreeGrafter"/>
</dbReference>
<dbReference type="GO" id="GO:0014069">
    <property type="term" value="C:postsynaptic density"/>
    <property type="evidence" value="ECO:0007669"/>
    <property type="project" value="TreeGrafter"/>
</dbReference>
<evidence type="ECO:0000313" key="5">
    <source>
        <dbReference type="Proteomes" id="UP000261580"/>
    </source>
</evidence>
<dbReference type="AlphaFoldDB" id="A0A3Q4HE23"/>
<dbReference type="GeneTree" id="ENSGT00940000157961"/>
<evidence type="ECO:0000313" key="4">
    <source>
        <dbReference type="Ensembl" id="ENSNBRP00000021485.1"/>
    </source>
</evidence>
<organism evidence="4 5">
    <name type="scientific">Neolamprologus brichardi</name>
    <name type="common">Fairy cichlid</name>
    <name type="synonym">Lamprologus brichardi</name>
    <dbReference type="NCBI Taxonomy" id="32507"/>
    <lineage>
        <taxon>Eukaryota</taxon>
        <taxon>Metazoa</taxon>
        <taxon>Chordata</taxon>
        <taxon>Craniata</taxon>
        <taxon>Vertebrata</taxon>
        <taxon>Euteleostomi</taxon>
        <taxon>Actinopterygii</taxon>
        <taxon>Neopterygii</taxon>
        <taxon>Teleostei</taxon>
        <taxon>Neoteleostei</taxon>
        <taxon>Acanthomorphata</taxon>
        <taxon>Ovalentaria</taxon>
        <taxon>Cichlomorphae</taxon>
        <taxon>Cichliformes</taxon>
        <taxon>Cichlidae</taxon>
        <taxon>African cichlids</taxon>
        <taxon>Pseudocrenilabrinae</taxon>
        <taxon>Lamprologini</taxon>
        <taxon>Neolamprologus</taxon>
    </lineage>
</organism>
<dbReference type="InterPro" id="IPR022782">
    <property type="entry name" value="AIP3-like_C"/>
</dbReference>
<dbReference type="GO" id="GO:0015629">
    <property type="term" value="C:actin cytoskeleton"/>
    <property type="evidence" value="ECO:0007669"/>
    <property type="project" value="TreeGrafter"/>
</dbReference>
<feature type="region of interest" description="Disordered" evidence="2">
    <location>
        <begin position="1"/>
        <end position="31"/>
    </location>
</feature>